<comment type="caution">
    <text evidence="2">The sequence shown here is derived from an EMBL/GenBank/DDBJ whole genome shotgun (WGS) entry which is preliminary data.</text>
</comment>
<sequence length="144" mass="14220">MTEQHARRKTREELEAEQQAAKEQLQAILDSSRPKHLGYGITSGVGNIVGAAVGTAGILVLAPTLGLGVGLAQGGILGGAVGLVGGAVAGVVGGAALAVGGAVQGVTQIGKCSSAGRILAVIDNIRGSRENCPQSATIHVFCSN</sequence>
<gene>
    <name evidence="2" type="ORF">ACHAXA_002165</name>
</gene>
<keyword evidence="1" id="KW-0812">Transmembrane</keyword>
<evidence type="ECO:0000313" key="2">
    <source>
        <dbReference type="EMBL" id="KAL3809606.1"/>
    </source>
</evidence>
<feature type="transmembrane region" description="Helical" evidence="1">
    <location>
        <begin position="74"/>
        <end position="99"/>
    </location>
</feature>
<reference evidence="2 3" key="1">
    <citation type="submission" date="2024-10" db="EMBL/GenBank/DDBJ databases">
        <title>Updated reference genomes for cyclostephanoid diatoms.</title>
        <authorList>
            <person name="Roberts W.R."/>
            <person name="Alverson A.J."/>
        </authorList>
    </citation>
    <scope>NUCLEOTIDE SEQUENCE [LARGE SCALE GENOMIC DNA]</scope>
    <source>
        <strain evidence="2 3">AJA228-03</strain>
    </source>
</reference>
<dbReference type="Proteomes" id="UP001530377">
    <property type="component" value="Unassembled WGS sequence"/>
</dbReference>
<organism evidence="2 3">
    <name type="scientific">Cyclostephanos tholiformis</name>
    <dbReference type="NCBI Taxonomy" id="382380"/>
    <lineage>
        <taxon>Eukaryota</taxon>
        <taxon>Sar</taxon>
        <taxon>Stramenopiles</taxon>
        <taxon>Ochrophyta</taxon>
        <taxon>Bacillariophyta</taxon>
        <taxon>Coscinodiscophyceae</taxon>
        <taxon>Thalassiosirophycidae</taxon>
        <taxon>Stephanodiscales</taxon>
        <taxon>Stephanodiscaceae</taxon>
        <taxon>Cyclostephanos</taxon>
    </lineage>
</organism>
<dbReference type="AlphaFoldDB" id="A0ABD3RGR3"/>
<feature type="transmembrane region" description="Helical" evidence="1">
    <location>
        <begin position="37"/>
        <end position="62"/>
    </location>
</feature>
<evidence type="ECO:0000313" key="3">
    <source>
        <dbReference type="Proteomes" id="UP001530377"/>
    </source>
</evidence>
<accession>A0ABD3RGR3</accession>
<protein>
    <submittedName>
        <fullName evidence="2">Uncharacterized protein</fullName>
    </submittedName>
</protein>
<evidence type="ECO:0000256" key="1">
    <source>
        <dbReference type="SAM" id="Phobius"/>
    </source>
</evidence>
<proteinExistence type="predicted"/>
<dbReference type="EMBL" id="JALLPB020000394">
    <property type="protein sequence ID" value="KAL3809606.1"/>
    <property type="molecule type" value="Genomic_DNA"/>
</dbReference>
<keyword evidence="1" id="KW-1133">Transmembrane helix</keyword>
<keyword evidence="3" id="KW-1185">Reference proteome</keyword>
<keyword evidence="1" id="KW-0472">Membrane</keyword>
<name>A0ABD3RGR3_9STRA</name>